<sequence>MKWLGKSRKVGGIFWGEIPELPISTQHDDLLLGSDDWRCLDRFVLQIELNHDWVGLPLSQDIRGKKCGVNDHKQKG</sequence>
<reference evidence="1 2" key="1">
    <citation type="submission" date="2018-07" db="EMBL/GenBank/DDBJ databases">
        <title>Comparative genomes isolates from brazilian mangrove.</title>
        <authorList>
            <person name="De Araujo J.E."/>
            <person name="Taketani R.G."/>
            <person name="Silva M.C.P."/>
            <person name="Lourenco M.V."/>
            <person name="Oliveira V.M."/>
            <person name="Andreote F.D."/>
        </authorList>
    </citation>
    <scope>NUCLEOTIDE SEQUENCE [LARGE SCALE GENOMIC DNA]</scope>
    <source>
        <strain evidence="1 2">HEX PRIS-MGV</strain>
    </source>
</reference>
<evidence type="ECO:0000313" key="1">
    <source>
        <dbReference type="EMBL" id="RCS52774.1"/>
    </source>
</evidence>
<proteinExistence type="predicted"/>
<dbReference type="EMBL" id="QPEX01000011">
    <property type="protein sequence ID" value="RCS52774.1"/>
    <property type="molecule type" value="Genomic_DNA"/>
</dbReference>
<gene>
    <name evidence="1" type="ORF">DTL42_08030</name>
</gene>
<dbReference type="AlphaFoldDB" id="A0A368KV41"/>
<dbReference type="Proteomes" id="UP000253562">
    <property type="component" value="Unassembled WGS sequence"/>
</dbReference>
<evidence type="ECO:0000313" key="2">
    <source>
        <dbReference type="Proteomes" id="UP000253562"/>
    </source>
</evidence>
<protein>
    <submittedName>
        <fullName evidence="1">Uncharacterized protein</fullName>
    </submittedName>
</protein>
<name>A0A368KV41_9BACT</name>
<organism evidence="1 2">
    <name type="scientific">Bremerella cremea</name>
    <dbReference type="NCBI Taxonomy" id="1031537"/>
    <lineage>
        <taxon>Bacteria</taxon>
        <taxon>Pseudomonadati</taxon>
        <taxon>Planctomycetota</taxon>
        <taxon>Planctomycetia</taxon>
        <taxon>Pirellulales</taxon>
        <taxon>Pirellulaceae</taxon>
        <taxon>Bremerella</taxon>
    </lineage>
</organism>
<comment type="caution">
    <text evidence="1">The sequence shown here is derived from an EMBL/GenBank/DDBJ whole genome shotgun (WGS) entry which is preliminary data.</text>
</comment>
<accession>A0A368KV41</accession>